<dbReference type="EMBL" id="JBJJXI010000170">
    <property type="protein sequence ID" value="KAL3384565.1"/>
    <property type="molecule type" value="Genomic_DNA"/>
</dbReference>
<dbReference type="PANTHER" id="PTHR33053">
    <property type="entry name" value="PROTEIN, PUTATIVE-RELATED"/>
    <property type="match status" value="1"/>
</dbReference>
<gene>
    <name evidence="2" type="ORF">TKK_019664</name>
</gene>
<feature type="region of interest" description="Disordered" evidence="1">
    <location>
        <begin position="1"/>
        <end position="20"/>
    </location>
</feature>
<sequence length="673" mass="77505">MQDNLSISDSETANDQFYNPNNLDDQFYNHNIVYDDGVVMLDRENSFSLNDSSQSSCSWSDDSFSSEEEPDTLFDFEKRLGDVFESTNMTHVQMKKILEVLHTHPCFRYLPKDPRTILKTPRASAPIIPSAGGEYLHLGFEEAVSIILNSSLQNRIPDKLLIDFFTDEAALDKNSNIRIWPTEIRIPNIDRSDPEVVGVWKGDVKPTDSVELMKPFVDDILSVNNSGGVFYNNIQIPFEIRCFIADSPARAFIIGHLNHNGRIPCSKCWVQGKYLKDSRVMVFTGIDHLPRSSQSNRDKIDGEHHKEGEGSLDRLPIDLVSQTVFEYMHLCCIGVMDKILAGLVNGKYSERVHLSKEYQLILEMRLSQVAKFCPVDFVRKPVKVKKHSKFKGTEFRQIMLYSGASIFLGLTEEDAYLHYLLFNAAMRIFIMRDPSEILLNVAENFIKIFVLSAEKVYRAEFVTYVTHGLLHLAEDVRNFGPLDSYSAFPYENHMSFFRRVCRKRNHHLQQIFDRCQESHRNIRKLPESVELVKVKGEHYSRPLVELRTIQDYHQFSALELKSMRFNLKNSDNTVLISENRVGIIKNILQCKNKKYFLLEQLFNNVEGLCTLGEFDSSCVGMFKVDSLSDDFDLIPLECIKSKCFRMPYWSNEDSLLIPHNDKFVVATLLSHTS</sequence>
<evidence type="ECO:0000313" key="2">
    <source>
        <dbReference type="EMBL" id="KAL3384565.1"/>
    </source>
</evidence>
<organism evidence="2 3">
    <name type="scientific">Trichogramma kaykai</name>
    <dbReference type="NCBI Taxonomy" id="54128"/>
    <lineage>
        <taxon>Eukaryota</taxon>
        <taxon>Metazoa</taxon>
        <taxon>Ecdysozoa</taxon>
        <taxon>Arthropoda</taxon>
        <taxon>Hexapoda</taxon>
        <taxon>Insecta</taxon>
        <taxon>Pterygota</taxon>
        <taxon>Neoptera</taxon>
        <taxon>Endopterygota</taxon>
        <taxon>Hymenoptera</taxon>
        <taxon>Apocrita</taxon>
        <taxon>Proctotrupomorpha</taxon>
        <taxon>Chalcidoidea</taxon>
        <taxon>Trichogrammatidae</taxon>
        <taxon>Trichogramma</taxon>
    </lineage>
</organism>
<dbReference type="Proteomes" id="UP001627154">
    <property type="component" value="Unassembled WGS sequence"/>
</dbReference>
<protein>
    <submittedName>
        <fullName evidence="2">Uncharacterized protein</fullName>
    </submittedName>
</protein>
<evidence type="ECO:0000256" key="1">
    <source>
        <dbReference type="SAM" id="MobiDB-lite"/>
    </source>
</evidence>
<evidence type="ECO:0000313" key="3">
    <source>
        <dbReference type="Proteomes" id="UP001627154"/>
    </source>
</evidence>
<keyword evidence="3" id="KW-1185">Reference proteome</keyword>
<comment type="caution">
    <text evidence="2">The sequence shown here is derived from an EMBL/GenBank/DDBJ whole genome shotgun (WGS) entry which is preliminary data.</text>
</comment>
<dbReference type="AlphaFoldDB" id="A0ABD2VV32"/>
<accession>A0ABD2VV32</accession>
<proteinExistence type="predicted"/>
<dbReference type="PANTHER" id="PTHR33053:SF24">
    <property type="entry name" value="TRANSPOSASE DOMAIN-CONTAINING PROTEIN"/>
    <property type="match status" value="1"/>
</dbReference>
<name>A0ABD2VV32_9HYME</name>
<reference evidence="2 3" key="1">
    <citation type="journal article" date="2024" name="bioRxiv">
        <title>A reference genome for Trichogramma kaykai: A tiny desert-dwelling parasitoid wasp with competing sex-ratio distorters.</title>
        <authorList>
            <person name="Culotta J."/>
            <person name="Lindsey A.R."/>
        </authorList>
    </citation>
    <scope>NUCLEOTIDE SEQUENCE [LARGE SCALE GENOMIC DNA]</scope>
    <source>
        <strain evidence="2 3">KSX58</strain>
    </source>
</reference>